<dbReference type="InterPro" id="IPR050561">
    <property type="entry name" value="PTP"/>
</dbReference>
<dbReference type="PANTHER" id="PTHR23339">
    <property type="entry name" value="TYROSINE SPECIFIC PROTEIN PHOSPHATASE AND DUAL SPECIFICITY PROTEIN PHOSPHATASE"/>
    <property type="match status" value="1"/>
</dbReference>
<dbReference type="Gene3D" id="3.90.190.10">
    <property type="entry name" value="Protein tyrosine phosphatase superfamily"/>
    <property type="match status" value="1"/>
</dbReference>
<comment type="caution">
    <text evidence="2">The sequence shown here is derived from an EMBL/GenBank/DDBJ whole genome shotgun (WGS) entry which is preliminary data.</text>
</comment>
<dbReference type="PROSITE" id="PS00383">
    <property type="entry name" value="TYR_PHOSPHATASE_1"/>
    <property type="match status" value="1"/>
</dbReference>
<dbReference type="InterPro" id="IPR000242">
    <property type="entry name" value="PTP_cat"/>
</dbReference>
<dbReference type="PRINTS" id="PR00700">
    <property type="entry name" value="PRTYPHPHTASE"/>
</dbReference>
<evidence type="ECO:0000313" key="3">
    <source>
        <dbReference type="Proteomes" id="UP000603912"/>
    </source>
</evidence>
<reference evidence="2" key="1">
    <citation type="journal article" date="2014" name="Int. J. Syst. Evol. Microbiol.">
        <title>Complete genome sequence of Corynebacterium casei LMG S-19264T (=DSM 44701T), isolated from a smear-ripened cheese.</title>
        <authorList>
            <consortium name="US DOE Joint Genome Institute (JGI-PGF)"/>
            <person name="Walter F."/>
            <person name="Albersmeier A."/>
            <person name="Kalinowski J."/>
            <person name="Ruckert C."/>
        </authorList>
    </citation>
    <scope>NUCLEOTIDE SEQUENCE</scope>
    <source>
        <strain evidence="2">CGMCC 1.12214</strain>
    </source>
</reference>
<dbReference type="InterPro" id="IPR016130">
    <property type="entry name" value="Tyr_Pase_AS"/>
</dbReference>
<name>A0A917MID5_9HYPH</name>
<reference evidence="2" key="2">
    <citation type="submission" date="2020-09" db="EMBL/GenBank/DDBJ databases">
        <authorList>
            <person name="Sun Q."/>
            <person name="Zhou Y."/>
        </authorList>
    </citation>
    <scope>NUCLEOTIDE SEQUENCE</scope>
    <source>
        <strain evidence="2">CGMCC 1.12214</strain>
    </source>
</reference>
<evidence type="ECO:0000313" key="2">
    <source>
        <dbReference type="EMBL" id="GGH19914.1"/>
    </source>
</evidence>
<dbReference type="SMART" id="SM00404">
    <property type="entry name" value="PTPc_motif"/>
    <property type="match status" value="1"/>
</dbReference>
<protein>
    <submittedName>
        <fullName evidence="2">Phosphatase</fullName>
    </submittedName>
</protein>
<dbReference type="SUPFAM" id="SSF52799">
    <property type="entry name" value="(Phosphotyrosine protein) phosphatases II"/>
    <property type="match status" value="1"/>
</dbReference>
<dbReference type="FunFam" id="3.90.190.10:FF:000157">
    <property type="entry name" value="Protein-tyrosine phosphatase"/>
    <property type="match status" value="1"/>
</dbReference>
<dbReference type="InterPro" id="IPR000387">
    <property type="entry name" value="Tyr_Pase_dom"/>
</dbReference>
<sequence>MPDAQSRRMPPSRVPPIDCVATPDGGLIAMTAFPGRRPLPEPGAATADLRALRDWGATRLVTLAKRAEWARLGAPDLPAMAESAGLLWRHAPIPDMETPDAATLAAWSRLAPDLLSTLAAGGRVAMHCAAGLGRTGTMAATLLVQSGMEPSLAVQSVRAARPGAIETDAQLRFVLQTAPLLARL</sequence>
<keyword evidence="3" id="KW-1185">Reference proteome</keyword>
<evidence type="ECO:0000259" key="1">
    <source>
        <dbReference type="PROSITE" id="PS50056"/>
    </source>
</evidence>
<dbReference type="PROSITE" id="PS50056">
    <property type="entry name" value="TYR_PHOSPHATASE_2"/>
    <property type="match status" value="1"/>
</dbReference>
<gene>
    <name evidence="2" type="ORF">GCM10007036_23140</name>
</gene>
<dbReference type="GO" id="GO:0004725">
    <property type="term" value="F:protein tyrosine phosphatase activity"/>
    <property type="evidence" value="ECO:0007669"/>
    <property type="project" value="InterPro"/>
</dbReference>
<dbReference type="EMBL" id="BMES01000002">
    <property type="protein sequence ID" value="GGH19914.1"/>
    <property type="molecule type" value="Genomic_DNA"/>
</dbReference>
<dbReference type="InterPro" id="IPR003595">
    <property type="entry name" value="Tyr_Pase_cat"/>
</dbReference>
<dbReference type="InterPro" id="IPR029021">
    <property type="entry name" value="Prot-tyrosine_phosphatase-like"/>
</dbReference>
<dbReference type="AlphaFoldDB" id="A0A917MID5"/>
<proteinExistence type="predicted"/>
<accession>A0A917MID5</accession>
<dbReference type="Pfam" id="PF22785">
    <property type="entry name" value="Tc-R-P"/>
    <property type="match status" value="1"/>
</dbReference>
<organism evidence="2 3">
    <name type="scientific">Alsobacter metallidurans</name>
    <dbReference type="NCBI Taxonomy" id="340221"/>
    <lineage>
        <taxon>Bacteria</taxon>
        <taxon>Pseudomonadati</taxon>
        <taxon>Pseudomonadota</taxon>
        <taxon>Alphaproteobacteria</taxon>
        <taxon>Hyphomicrobiales</taxon>
        <taxon>Alsobacteraceae</taxon>
        <taxon>Alsobacter</taxon>
    </lineage>
</organism>
<dbReference type="Proteomes" id="UP000603912">
    <property type="component" value="Unassembled WGS sequence"/>
</dbReference>
<feature type="domain" description="Tyrosine specific protein phosphatases" evidence="1">
    <location>
        <begin position="105"/>
        <end position="172"/>
    </location>
</feature>